<proteinExistence type="predicted"/>
<accession>A0A7W7PRF9</accession>
<sequence>MRGGEATVRHQPAADGVLSAPRLLLRPETEEAGDGDGTTGHVSVAVQVRRRPGRSSSR</sequence>
<dbReference type="EMBL" id="JACHJI010000004">
    <property type="protein sequence ID" value="MBB4898668.1"/>
    <property type="molecule type" value="Genomic_DNA"/>
</dbReference>
<reference evidence="2 3" key="1">
    <citation type="submission" date="2020-08" db="EMBL/GenBank/DDBJ databases">
        <title>Genomic Encyclopedia of Type Strains, Phase III (KMG-III): the genomes of soil and plant-associated and newly described type strains.</title>
        <authorList>
            <person name="Whitman W."/>
        </authorList>
    </citation>
    <scope>NUCLEOTIDE SEQUENCE [LARGE SCALE GENOMIC DNA]</scope>
    <source>
        <strain evidence="2 3">CECT 3273</strain>
    </source>
</reference>
<keyword evidence="3" id="KW-1185">Reference proteome</keyword>
<gene>
    <name evidence="2" type="ORF">FHS37_002726</name>
</gene>
<evidence type="ECO:0000313" key="2">
    <source>
        <dbReference type="EMBL" id="MBB4898668.1"/>
    </source>
</evidence>
<protein>
    <submittedName>
        <fullName evidence="2">Uncharacterized protein</fullName>
    </submittedName>
</protein>
<evidence type="ECO:0000256" key="1">
    <source>
        <dbReference type="SAM" id="MobiDB-lite"/>
    </source>
</evidence>
<feature type="region of interest" description="Disordered" evidence="1">
    <location>
        <begin position="1"/>
        <end position="58"/>
    </location>
</feature>
<name>A0A7W7PRF9_9ACTN</name>
<organism evidence="2 3">
    <name type="scientific">Streptomyces griseomycini</name>
    <dbReference type="NCBI Taxonomy" id="66895"/>
    <lineage>
        <taxon>Bacteria</taxon>
        <taxon>Bacillati</taxon>
        <taxon>Actinomycetota</taxon>
        <taxon>Actinomycetes</taxon>
        <taxon>Kitasatosporales</taxon>
        <taxon>Streptomycetaceae</taxon>
        <taxon>Streptomyces</taxon>
    </lineage>
</organism>
<dbReference type="Proteomes" id="UP000579523">
    <property type="component" value="Unassembled WGS sequence"/>
</dbReference>
<feature type="compositionally biased region" description="Basic residues" evidence="1">
    <location>
        <begin position="48"/>
        <end position="58"/>
    </location>
</feature>
<evidence type="ECO:0000313" key="3">
    <source>
        <dbReference type="Proteomes" id="UP000579523"/>
    </source>
</evidence>
<dbReference type="AlphaFoldDB" id="A0A7W7PRF9"/>
<comment type="caution">
    <text evidence="2">The sequence shown here is derived from an EMBL/GenBank/DDBJ whole genome shotgun (WGS) entry which is preliminary data.</text>
</comment>